<feature type="domain" description="MrfA-like Zn-binding" evidence="1">
    <location>
        <begin position="100"/>
        <end position="198"/>
    </location>
</feature>
<proteinExistence type="predicted"/>
<organism evidence="2">
    <name type="scientific">uncultured marine thaumarchaeote KM3_200_B02</name>
    <dbReference type="NCBI Taxonomy" id="1456093"/>
    <lineage>
        <taxon>Archaea</taxon>
        <taxon>Nitrososphaerota</taxon>
        <taxon>environmental samples</taxon>
    </lineage>
</organism>
<dbReference type="InterPro" id="IPR047721">
    <property type="entry name" value="DrmB"/>
</dbReference>
<dbReference type="AlphaFoldDB" id="A0A075GTW0"/>
<dbReference type="InterPro" id="IPR018973">
    <property type="entry name" value="MZB"/>
</dbReference>
<reference evidence="2" key="1">
    <citation type="journal article" date="2014" name="Genome Biol. Evol.">
        <title>Pangenome evidence for extensive interdomain horizontal transfer affecting lineage core and shell genes in uncultured planktonic thaumarchaeota and euryarchaeota.</title>
        <authorList>
            <person name="Deschamps P."/>
            <person name="Zivanovic Y."/>
            <person name="Moreira D."/>
            <person name="Rodriguez-Valera F."/>
            <person name="Lopez-Garcia P."/>
        </authorList>
    </citation>
    <scope>NUCLEOTIDE SEQUENCE</scope>
</reference>
<dbReference type="Pfam" id="PF09369">
    <property type="entry name" value="MZB"/>
    <property type="match status" value="1"/>
</dbReference>
<evidence type="ECO:0000313" key="2">
    <source>
        <dbReference type="EMBL" id="AIF07174.1"/>
    </source>
</evidence>
<evidence type="ECO:0000259" key="1">
    <source>
        <dbReference type="Pfam" id="PF09369"/>
    </source>
</evidence>
<name>A0A075GTW0_9ARCH</name>
<dbReference type="EMBL" id="KF900793">
    <property type="protein sequence ID" value="AIF07174.1"/>
    <property type="molecule type" value="Genomic_DNA"/>
</dbReference>
<protein>
    <recommendedName>
        <fullName evidence="1">MrfA-like Zn-binding domain-containing protein</fullName>
    </recommendedName>
</protein>
<sequence length="240" mass="26760">MVKKTRVVSAITGFTRMDAYDPKEHSKVSSLAKSNPRWLPALENRGEGIFFSFNNRALNEWKKRNDVKERFDRIMTVQRKIKTDPEDYKHDPKYVFLHTFSHTVMRSLAKLAGYSTASFTERIYCGDGMAGIFIYTSSSSSDGSLGGLVDVGRKGDERIGDVLVNAVLESGSCSCDPHCSMQQPEKVQGFAGAACHACALLPETCCENMNTLLDREMIDRTLGGSIGFFDFARKWSVKKA</sequence>
<dbReference type="NCBIfam" id="NF038324">
    <property type="entry name" value="DrmB_fam"/>
    <property type="match status" value="1"/>
</dbReference>
<accession>A0A075GTW0</accession>